<name>A0A265URM2_9FLAO</name>
<gene>
    <name evidence="1" type="ORF">CA834_09795</name>
</gene>
<organism evidence="1 2">
    <name type="scientific">Winogradskyella aurantia</name>
    <dbReference type="NCBI Taxonomy" id="1915063"/>
    <lineage>
        <taxon>Bacteria</taxon>
        <taxon>Pseudomonadati</taxon>
        <taxon>Bacteroidota</taxon>
        <taxon>Flavobacteriia</taxon>
        <taxon>Flavobacteriales</taxon>
        <taxon>Flavobacteriaceae</taxon>
        <taxon>Winogradskyella</taxon>
    </lineage>
</organism>
<dbReference type="InterPro" id="IPR012349">
    <property type="entry name" value="Split_barrel_FMN-bd"/>
</dbReference>
<proteinExistence type="predicted"/>
<dbReference type="Proteomes" id="UP000216840">
    <property type="component" value="Unassembled WGS sequence"/>
</dbReference>
<dbReference type="OrthoDB" id="9794935at2"/>
<evidence type="ECO:0000313" key="2">
    <source>
        <dbReference type="Proteomes" id="UP000216840"/>
    </source>
</evidence>
<sequence>MMKSLDQKHCEDVLMRNYVGYLSYIENKRPYTVPITYFFNKKENYIICYSGLGHKIRAMRKQISISLTVAEIFRSNKWKSVLVHGNYDEINGGTAKLYLHEFSLGIKKIILDTENKDLDYISEFSSKIYAEDIPIVFLIRIEELTGKMRS</sequence>
<protein>
    <submittedName>
        <fullName evidence="1">Flavin mononucleotide-binding protein</fullName>
    </submittedName>
</protein>
<dbReference type="Gene3D" id="2.30.110.10">
    <property type="entry name" value="Electron Transport, Fmn-binding Protein, Chain A"/>
    <property type="match status" value="1"/>
</dbReference>
<dbReference type="Pfam" id="PF12900">
    <property type="entry name" value="Pyridox_ox_2"/>
    <property type="match status" value="1"/>
</dbReference>
<reference evidence="1 2" key="1">
    <citation type="submission" date="2017-05" db="EMBL/GenBank/DDBJ databases">
        <title>The draft genome sequence of Idiomarina salinarum WNB302.</title>
        <authorList>
            <person name="Sun Y."/>
            <person name="Chen B."/>
            <person name="Du Z."/>
        </authorList>
    </citation>
    <scope>NUCLEOTIDE SEQUENCE [LARGE SCALE GENOMIC DNA]</scope>
    <source>
        <strain evidence="1 2">WNB302</strain>
    </source>
</reference>
<dbReference type="EMBL" id="NGJN01000005">
    <property type="protein sequence ID" value="OZV67940.1"/>
    <property type="molecule type" value="Genomic_DNA"/>
</dbReference>
<dbReference type="AlphaFoldDB" id="A0A265URM2"/>
<dbReference type="InterPro" id="IPR024747">
    <property type="entry name" value="Pyridox_Oxase-rel"/>
</dbReference>
<accession>A0A265URM2</accession>
<dbReference type="SUPFAM" id="SSF50475">
    <property type="entry name" value="FMN-binding split barrel"/>
    <property type="match status" value="1"/>
</dbReference>
<evidence type="ECO:0000313" key="1">
    <source>
        <dbReference type="EMBL" id="OZV67940.1"/>
    </source>
</evidence>
<comment type="caution">
    <text evidence="1">The sequence shown here is derived from an EMBL/GenBank/DDBJ whole genome shotgun (WGS) entry which is preliminary data.</text>
</comment>
<keyword evidence="2" id="KW-1185">Reference proteome</keyword>
<dbReference type="RefSeq" id="WP_094968529.1">
    <property type="nucleotide sequence ID" value="NZ_NGJN01000005.1"/>
</dbReference>